<evidence type="ECO:0000256" key="7">
    <source>
        <dbReference type="SAM" id="Coils"/>
    </source>
</evidence>
<evidence type="ECO:0000256" key="4">
    <source>
        <dbReference type="ARBA" id="ARBA00022946"/>
    </source>
</evidence>
<name>A0A4P9YGH0_ROZAC</name>
<sequence>MLSSRLINQLTLRSLRPSYIGLQSVLNRRSYGIIKNFIEEVKKEANKDQEFQKGVKKLEENIIVVKKSKFAERARAIAQQSKEELKQQNEELFRRASEMKEKVDKVTSKIGETTGKITESITPSDDTLETLKKVVDNPVVNTVSDGLSTAKDVIVDERNSLRYGGFYKKEYRDKIRGERLEAHRLKVLEEEKMKALENPDAGTSVTLHQESAWKQKWDDFSNNNSIIRSAKMIRQNFDESNNVLVYHARNLVYSMKSETGKVTRVLMDRDPSFSIDSFLKEATEFILPEIIESYVNCDKDALKPWLFEAPGLFIEGKVLDMREIEINKLLMVDQEPVITITAHVQQVSFYRNKNGEIVEGKEATHAITNGWKVVEFVAIDSITRNPI</sequence>
<protein>
    <recommendedName>
        <fullName evidence="8">Tim44-like domain-containing protein</fullName>
    </recommendedName>
</protein>
<keyword evidence="6" id="KW-0472">Membrane</keyword>
<dbReference type="Proteomes" id="UP000281549">
    <property type="component" value="Unassembled WGS sequence"/>
</dbReference>
<keyword evidence="3" id="KW-0999">Mitochondrion inner membrane</keyword>
<dbReference type="InterPro" id="IPR039544">
    <property type="entry name" value="Tim44-like"/>
</dbReference>
<proteinExistence type="inferred from homology"/>
<organism evidence="9 10">
    <name type="scientific">Rozella allomycis (strain CSF55)</name>
    <dbReference type="NCBI Taxonomy" id="988480"/>
    <lineage>
        <taxon>Eukaryota</taxon>
        <taxon>Fungi</taxon>
        <taxon>Fungi incertae sedis</taxon>
        <taxon>Cryptomycota</taxon>
        <taxon>Cryptomycota incertae sedis</taxon>
        <taxon>Rozella</taxon>
    </lineage>
</organism>
<evidence type="ECO:0000256" key="2">
    <source>
        <dbReference type="ARBA" id="ARBA00009597"/>
    </source>
</evidence>
<dbReference type="Gene3D" id="3.10.450.240">
    <property type="match status" value="1"/>
</dbReference>
<dbReference type="AlphaFoldDB" id="A0A4P9YGH0"/>
<evidence type="ECO:0000256" key="6">
    <source>
        <dbReference type="ARBA" id="ARBA00023136"/>
    </source>
</evidence>
<evidence type="ECO:0000256" key="5">
    <source>
        <dbReference type="ARBA" id="ARBA00023128"/>
    </source>
</evidence>
<dbReference type="PANTHER" id="PTHR10721">
    <property type="entry name" value="MITOCHONDRIAL IMPORT INNER MEMBRANE TRANSLOCASE SUBUNIT TIM44"/>
    <property type="match status" value="1"/>
</dbReference>
<comment type="similarity">
    <text evidence="2">Belongs to the Tim44 family.</text>
</comment>
<gene>
    <name evidence="9" type="ORF">ROZALSC1DRAFT_30159</name>
</gene>
<accession>A0A4P9YGH0</accession>
<comment type="subcellular location">
    <subcellularLocation>
        <location evidence="1">Mitochondrion inner membrane</location>
    </subcellularLocation>
</comment>
<dbReference type="Pfam" id="PF04280">
    <property type="entry name" value="Tim44"/>
    <property type="match status" value="1"/>
</dbReference>
<dbReference type="GO" id="GO:0051087">
    <property type="term" value="F:protein-folding chaperone binding"/>
    <property type="evidence" value="ECO:0007669"/>
    <property type="project" value="TreeGrafter"/>
</dbReference>
<dbReference type="InterPro" id="IPR007379">
    <property type="entry name" value="Tim44-like_dom"/>
</dbReference>
<keyword evidence="5" id="KW-0496">Mitochondrion</keyword>
<reference evidence="10" key="1">
    <citation type="journal article" date="2018" name="Nat. Microbiol.">
        <title>Leveraging single-cell genomics to expand the fungal tree of life.</title>
        <authorList>
            <person name="Ahrendt S.R."/>
            <person name="Quandt C.A."/>
            <person name="Ciobanu D."/>
            <person name="Clum A."/>
            <person name="Salamov A."/>
            <person name="Andreopoulos B."/>
            <person name="Cheng J.F."/>
            <person name="Woyke T."/>
            <person name="Pelin A."/>
            <person name="Henrissat B."/>
            <person name="Reynolds N.K."/>
            <person name="Benny G.L."/>
            <person name="Smith M.E."/>
            <person name="James T.Y."/>
            <person name="Grigoriev I.V."/>
        </authorList>
    </citation>
    <scope>NUCLEOTIDE SEQUENCE [LARGE SCALE GENOMIC DNA]</scope>
    <source>
        <strain evidence="10">CSF55</strain>
    </source>
</reference>
<evidence type="ECO:0000256" key="3">
    <source>
        <dbReference type="ARBA" id="ARBA00022792"/>
    </source>
</evidence>
<dbReference type="PANTHER" id="PTHR10721:SF1">
    <property type="entry name" value="MITOCHONDRIAL IMPORT INNER MEMBRANE TRANSLOCASE SUBUNIT TIM44"/>
    <property type="match status" value="1"/>
</dbReference>
<keyword evidence="7" id="KW-0175">Coiled coil</keyword>
<evidence type="ECO:0000256" key="1">
    <source>
        <dbReference type="ARBA" id="ARBA00004273"/>
    </source>
</evidence>
<evidence type="ECO:0000313" key="9">
    <source>
        <dbReference type="EMBL" id="RKP18112.1"/>
    </source>
</evidence>
<feature type="coiled-coil region" evidence="7">
    <location>
        <begin position="68"/>
        <end position="109"/>
    </location>
</feature>
<dbReference type="SMART" id="SM00978">
    <property type="entry name" value="Tim44"/>
    <property type="match status" value="1"/>
</dbReference>
<dbReference type="GO" id="GO:0030150">
    <property type="term" value="P:protein import into mitochondrial matrix"/>
    <property type="evidence" value="ECO:0007669"/>
    <property type="project" value="TreeGrafter"/>
</dbReference>
<dbReference type="InterPro" id="IPR032710">
    <property type="entry name" value="NTF2-like_dom_sf"/>
</dbReference>
<keyword evidence="4" id="KW-0809">Transit peptide</keyword>
<evidence type="ECO:0000259" key="8">
    <source>
        <dbReference type="SMART" id="SM00978"/>
    </source>
</evidence>
<dbReference type="EMBL" id="ML005557">
    <property type="protein sequence ID" value="RKP18112.1"/>
    <property type="molecule type" value="Genomic_DNA"/>
</dbReference>
<dbReference type="SUPFAM" id="SSF54427">
    <property type="entry name" value="NTF2-like"/>
    <property type="match status" value="1"/>
</dbReference>
<feature type="domain" description="Tim44-like" evidence="8">
    <location>
        <begin position="259"/>
        <end position="378"/>
    </location>
</feature>
<evidence type="ECO:0000313" key="10">
    <source>
        <dbReference type="Proteomes" id="UP000281549"/>
    </source>
</evidence>
<dbReference type="GO" id="GO:0005743">
    <property type="term" value="C:mitochondrial inner membrane"/>
    <property type="evidence" value="ECO:0007669"/>
    <property type="project" value="UniProtKB-SubCell"/>
</dbReference>